<evidence type="ECO:0000256" key="4">
    <source>
        <dbReference type="SAM" id="Phobius"/>
    </source>
</evidence>
<dbReference type="EMBL" id="JAPNKA010000001">
    <property type="protein sequence ID" value="MCY1080633.1"/>
    <property type="molecule type" value="Genomic_DNA"/>
</dbReference>
<dbReference type="InterPro" id="IPR036890">
    <property type="entry name" value="HATPase_C_sf"/>
</dbReference>
<keyword evidence="8" id="KW-1185">Reference proteome</keyword>
<keyword evidence="5" id="KW-0732">Signal</keyword>
<evidence type="ECO:0000259" key="6">
    <source>
        <dbReference type="SMART" id="SM00387"/>
    </source>
</evidence>
<keyword evidence="4" id="KW-1133">Transmembrane helix</keyword>
<keyword evidence="2" id="KW-0418">Kinase</keyword>
<keyword evidence="3" id="KW-0902">Two-component regulatory system</keyword>
<dbReference type="InterPro" id="IPR013783">
    <property type="entry name" value="Ig-like_fold"/>
</dbReference>
<dbReference type="PANTHER" id="PTHR24421:SF62">
    <property type="entry name" value="SENSORY TRANSDUCTION HISTIDINE KINASE"/>
    <property type="match status" value="1"/>
</dbReference>
<dbReference type="Pfam" id="PF07730">
    <property type="entry name" value="HisKA_3"/>
    <property type="match status" value="1"/>
</dbReference>
<keyword evidence="4" id="KW-0812">Transmembrane</keyword>
<dbReference type="InterPro" id="IPR015943">
    <property type="entry name" value="WD40/YVTN_repeat-like_dom_sf"/>
</dbReference>
<dbReference type="Gene3D" id="2.130.10.10">
    <property type="entry name" value="YVTN repeat-like/Quinoprotein amine dehydrogenase"/>
    <property type="match status" value="3"/>
</dbReference>
<dbReference type="InterPro" id="IPR050482">
    <property type="entry name" value="Sensor_HK_TwoCompSys"/>
</dbReference>
<dbReference type="SUPFAM" id="SSF63829">
    <property type="entry name" value="Calcium-dependent phosphotriesterase"/>
    <property type="match status" value="2"/>
</dbReference>
<name>A0ABT4AG28_9BACT</name>
<gene>
    <name evidence="7" type="ORF">OV287_39940</name>
</gene>
<accession>A0ABT4AG28</accession>
<dbReference type="Gene3D" id="2.60.40.10">
    <property type="entry name" value="Immunoglobulins"/>
    <property type="match status" value="1"/>
</dbReference>
<feature type="signal peptide" evidence="5">
    <location>
        <begin position="1"/>
        <end position="22"/>
    </location>
</feature>
<dbReference type="Gene3D" id="3.30.565.10">
    <property type="entry name" value="Histidine kinase-like ATPase, C-terminal domain"/>
    <property type="match status" value="1"/>
</dbReference>
<comment type="caution">
    <text evidence="7">The sequence shown here is derived from an EMBL/GenBank/DDBJ whole genome shotgun (WGS) entry which is preliminary data.</text>
</comment>
<feature type="transmembrane region" description="Helical" evidence="4">
    <location>
        <begin position="750"/>
        <end position="769"/>
    </location>
</feature>
<dbReference type="Pfam" id="PF07494">
    <property type="entry name" value="Reg_prop"/>
    <property type="match status" value="1"/>
</dbReference>
<sequence length="1007" mass="110972">MRASLWLAGCFLLLTLGNVAHALDATRHIGQFHHTSWTVKEGAPGQITALAQTRDGYLWLATQIGLFRFDGVQFERFDPPDSNAFPATSISALYAPESGGLWIGFRYGAVSFLEGDRLTHYGEAQGLPTSTVFRFAQDQGGTLWAATFTGLVRLKNNRWERLGAEWRFPGKQARTVFVDRAGTLWVATERGVAFLRKGAAAFESVAAPVGRISQIAQAPDGGIWIAESDGAVRQLPLDGGRPATQALAHPSAGLLFDHDGALWATTLGEGLYRLQYPTPVNDAALNAQGSAFEAFRRIDGLSSDYVQPVLEDREGNLWIGSSRGLDRFRHSNVVPALLPDGAQDFAIVPGDADTLLTGSRNNPLMRLQGHRLSFLELAPPITAAHRDKDGVIWLGGPNGLWKLQGGRLTEITALPIDKYSGVQAIAKGRDGALWVSLNTPGVWRLSEDRWQHFQDLEGMPEGSSPLTLLCASDGTLWMGFARNRISRMKEGAIHELASAQGLAVGNVTALVEGSNGIWIGGERGLASFANGRLRSMHAAEESPFRGITGIVETRKGDVWLNGARGIVHVPSAQLAHLFDESGRGPAYERFDFLDGVPGIPAQFRPIPTAVETGDGKLWFATTGGLVSIDPASIRRNAISPPVRIRSVVADGHAHAVGADLLQLPAGIRNLQIAYTALSLSIPERVRFRYRLEGHDESWQDAGTRRAAFYSDPGPGTYVFRMMAANNDGVWNEVGDSLTLTIAPLYYQTTWFRVLCVLLVLSSVWIAYLLRLRHLAQQIRLRLQERYGERERIARELHDTLLQGTQGLILRLHATSQRLREEDPVRQDLEKAMDLAERALADGRDRVRGLRGDVPYWHDLGSALLHVRDEVHVQSLPDMRLSVEGKPRPLLPGVAEELYLIGREAVLNALHHARATTVEIELGYHPRELRLRIRDDGVGMPEQAPSRPGHWGLDGMYERAERIGGHLDILSGVGAWTDVDLRLPAVAAYPRRRRSRWSAFRRWALRRS</sequence>
<evidence type="ECO:0000256" key="2">
    <source>
        <dbReference type="ARBA" id="ARBA00022777"/>
    </source>
</evidence>
<evidence type="ECO:0000256" key="5">
    <source>
        <dbReference type="SAM" id="SignalP"/>
    </source>
</evidence>
<dbReference type="Pfam" id="PF02518">
    <property type="entry name" value="HATPase_c"/>
    <property type="match status" value="1"/>
</dbReference>
<dbReference type="Pfam" id="PF07495">
    <property type="entry name" value="Y_Y_Y"/>
    <property type="match status" value="1"/>
</dbReference>
<dbReference type="InterPro" id="IPR011712">
    <property type="entry name" value="Sig_transdc_His_kin_sub3_dim/P"/>
</dbReference>
<reference evidence="7 8" key="1">
    <citation type="submission" date="2022-11" db="EMBL/GenBank/DDBJ databases">
        <title>Minimal conservation of predation-associated metabolite biosynthetic gene clusters underscores biosynthetic potential of Myxococcota including descriptions for ten novel species: Archangium lansinium sp. nov., Myxococcus landrumus sp. nov., Nannocystis bai.</title>
        <authorList>
            <person name="Ahearne A."/>
            <person name="Stevens C."/>
            <person name="Phillips K."/>
        </authorList>
    </citation>
    <scope>NUCLEOTIDE SEQUENCE [LARGE SCALE GENOMIC DNA]</scope>
    <source>
        <strain evidence="7 8">MIWBW</strain>
    </source>
</reference>
<dbReference type="InterPro" id="IPR011110">
    <property type="entry name" value="Reg_prop"/>
</dbReference>
<dbReference type="PANTHER" id="PTHR24421">
    <property type="entry name" value="NITRATE/NITRITE SENSOR PROTEIN NARX-RELATED"/>
    <property type="match status" value="1"/>
</dbReference>
<dbReference type="SUPFAM" id="SSF55874">
    <property type="entry name" value="ATPase domain of HSP90 chaperone/DNA topoisomerase II/histidine kinase"/>
    <property type="match status" value="1"/>
</dbReference>
<dbReference type="Gene3D" id="1.20.5.1930">
    <property type="match status" value="1"/>
</dbReference>
<dbReference type="Proteomes" id="UP001207654">
    <property type="component" value="Unassembled WGS sequence"/>
</dbReference>
<keyword evidence="4" id="KW-0472">Membrane</keyword>
<dbReference type="CDD" id="cd16917">
    <property type="entry name" value="HATPase_UhpB-NarQ-NarX-like"/>
    <property type="match status" value="1"/>
</dbReference>
<dbReference type="SMART" id="SM00387">
    <property type="entry name" value="HATPase_c"/>
    <property type="match status" value="1"/>
</dbReference>
<proteinExistence type="predicted"/>
<feature type="chain" id="PRO_5046940648" evidence="5">
    <location>
        <begin position="23"/>
        <end position="1007"/>
    </location>
</feature>
<evidence type="ECO:0000313" key="7">
    <source>
        <dbReference type="EMBL" id="MCY1080633.1"/>
    </source>
</evidence>
<dbReference type="InterPro" id="IPR011123">
    <property type="entry name" value="Y_Y_Y"/>
</dbReference>
<dbReference type="RefSeq" id="WP_267539280.1">
    <property type="nucleotide sequence ID" value="NZ_JAPNKA010000001.1"/>
</dbReference>
<protein>
    <submittedName>
        <fullName evidence="7">Triple tyrosine motif-containing protein</fullName>
    </submittedName>
</protein>
<evidence type="ECO:0000313" key="8">
    <source>
        <dbReference type="Proteomes" id="UP001207654"/>
    </source>
</evidence>
<dbReference type="InterPro" id="IPR003594">
    <property type="entry name" value="HATPase_dom"/>
</dbReference>
<keyword evidence="1" id="KW-0808">Transferase</keyword>
<feature type="domain" description="Histidine kinase/HSP90-like ATPase" evidence="6">
    <location>
        <begin position="892"/>
        <end position="986"/>
    </location>
</feature>
<organism evidence="7 8">
    <name type="scientific">Archangium lansingense</name>
    <dbReference type="NCBI Taxonomy" id="2995310"/>
    <lineage>
        <taxon>Bacteria</taxon>
        <taxon>Pseudomonadati</taxon>
        <taxon>Myxococcota</taxon>
        <taxon>Myxococcia</taxon>
        <taxon>Myxococcales</taxon>
        <taxon>Cystobacterineae</taxon>
        <taxon>Archangiaceae</taxon>
        <taxon>Archangium</taxon>
    </lineage>
</organism>
<evidence type="ECO:0000256" key="1">
    <source>
        <dbReference type="ARBA" id="ARBA00022679"/>
    </source>
</evidence>
<evidence type="ECO:0000256" key="3">
    <source>
        <dbReference type="ARBA" id="ARBA00023012"/>
    </source>
</evidence>